<evidence type="ECO:0000256" key="2">
    <source>
        <dbReference type="ARBA" id="ARBA00010617"/>
    </source>
</evidence>
<comment type="similarity">
    <text evidence="2">Belongs to the cytochrome P450 family.</text>
</comment>
<accession>A0A931IG61</accession>
<dbReference type="Gene3D" id="1.10.630.10">
    <property type="entry name" value="Cytochrome P450"/>
    <property type="match status" value="1"/>
</dbReference>
<dbReference type="GO" id="GO:0008395">
    <property type="term" value="F:steroid hydroxylase activity"/>
    <property type="evidence" value="ECO:0007669"/>
    <property type="project" value="TreeGrafter"/>
</dbReference>
<dbReference type="GO" id="GO:0005506">
    <property type="term" value="F:iron ion binding"/>
    <property type="evidence" value="ECO:0007669"/>
    <property type="project" value="InterPro"/>
</dbReference>
<keyword evidence="7" id="KW-0503">Monooxygenase</keyword>
<dbReference type="SUPFAM" id="SSF48264">
    <property type="entry name" value="Cytochrome P450"/>
    <property type="match status" value="1"/>
</dbReference>
<keyword evidence="3" id="KW-0349">Heme</keyword>
<sequence>MELFSTSHPFTTDIDISSSAFWARPFAEREKSFARLRAEAPVSWHPPVAYHSPHNQQGFWAVTRAADITTVSTNSEVFQSKYGTTLDPTDPAGAAASFFLGMDPPEHTLYRGLVNAAFTPKQIKRIESSIVANAESIVDDLIGAGDIDFVERCSSRLPMETISDMVGVPEADRKRVARAAENLVGGLDVAGLEGEAKLLKLMEEAGFLFTIAKDLAVFRRKNPGDDLMTNLVEARIDGHGLTDDHIGAFMLLMSVAGNDTTKQTTTRSMLSLSEHPDQRDWLIENMDAVMMQAVDEFVRHATPVIQFSRTASVDVELGGQQIAAGDKVVMFYCSGNRDETVFTDPEVFDLGRPRTRHVAFGGGGVHYCLGHNVAKVQLRSIIGELLRRVPKIEFGEPVRLVSNFINGIESLPAHIS</sequence>
<evidence type="ECO:0000313" key="9">
    <source>
        <dbReference type="Proteomes" id="UP000655751"/>
    </source>
</evidence>
<evidence type="ECO:0000256" key="7">
    <source>
        <dbReference type="ARBA" id="ARBA00023033"/>
    </source>
</evidence>
<gene>
    <name evidence="8" type="ORF">IT779_26385</name>
</gene>
<dbReference type="GO" id="GO:0006707">
    <property type="term" value="P:cholesterol catabolic process"/>
    <property type="evidence" value="ECO:0007669"/>
    <property type="project" value="TreeGrafter"/>
</dbReference>
<dbReference type="InterPro" id="IPR036396">
    <property type="entry name" value="Cyt_P450_sf"/>
</dbReference>
<keyword evidence="5" id="KW-0560">Oxidoreductase</keyword>
<protein>
    <submittedName>
        <fullName evidence="8">Cytochrome P450</fullName>
    </submittedName>
</protein>
<reference evidence="8" key="1">
    <citation type="submission" date="2020-11" db="EMBL/GenBank/DDBJ databases">
        <title>Nocardia NEAU-351.nov., a novel actinomycete isolated from the cow dung.</title>
        <authorList>
            <person name="Zhang X."/>
        </authorList>
    </citation>
    <scope>NUCLEOTIDE SEQUENCE</scope>
    <source>
        <strain evidence="8">NEAU-351</strain>
    </source>
</reference>
<dbReference type="PANTHER" id="PTHR46696">
    <property type="entry name" value="P450, PUTATIVE (EUROFUNG)-RELATED"/>
    <property type="match status" value="1"/>
</dbReference>
<keyword evidence="4" id="KW-0479">Metal-binding</keyword>
<keyword evidence="6" id="KW-0408">Iron</keyword>
<comment type="caution">
    <text evidence="8">The sequence shown here is derived from an EMBL/GenBank/DDBJ whole genome shotgun (WGS) entry which is preliminary data.</text>
</comment>
<proteinExistence type="inferred from homology"/>
<evidence type="ECO:0000256" key="6">
    <source>
        <dbReference type="ARBA" id="ARBA00023004"/>
    </source>
</evidence>
<name>A0A931IG61_9NOCA</name>
<dbReference type="Proteomes" id="UP000655751">
    <property type="component" value="Unassembled WGS sequence"/>
</dbReference>
<dbReference type="InterPro" id="IPR002397">
    <property type="entry name" value="Cyt_P450_B"/>
</dbReference>
<dbReference type="AlphaFoldDB" id="A0A931IG61"/>
<dbReference type="PANTHER" id="PTHR46696:SF4">
    <property type="entry name" value="BIOTIN BIOSYNTHESIS CYTOCHROME P450"/>
    <property type="match status" value="1"/>
</dbReference>
<comment type="cofactor">
    <cofactor evidence="1">
        <name>heme</name>
        <dbReference type="ChEBI" id="CHEBI:30413"/>
    </cofactor>
</comment>
<evidence type="ECO:0000256" key="5">
    <source>
        <dbReference type="ARBA" id="ARBA00023002"/>
    </source>
</evidence>
<evidence type="ECO:0000256" key="1">
    <source>
        <dbReference type="ARBA" id="ARBA00001971"/>
    </source>
</evidence>
<dbReference type="PRINTS" id="PR00359">
    <property type="entry name" value="BP450"/>
</dbReference>
<dbReference type="RefSeq" id="WP_196152118.1">
    <property type="nucleotide sequence ID" value="NZ_JADMLG010000012.1"/>
</dbReference>
<evidence type="ECO:0000256" key="4">
    <source>
        <dbReference type="ARBA" id="ARBA00022723"/>
    </source>
</evidence>
<dbReference type="CDD" id="cd11033">
    <property type="entry name" value="CYP142-like"/>
    <property type="match status" value="1"/>
</dbReference>
<evidence type="ECO:0000256" key="3">
    <source>
        <dbReference type="ARBA" id="ARBA00022617"/>
    </source>
</evidence>
<dbReference type="EMBL" id="JADMLG010000012">
    <property type="protein sequence ID" value="MBH0779806.1"/>
    <property type="molecule type" value="Genomic_DNA"/>
</dbReference>
<dbReference type="InterPro" id="IPR001128">
    <property type="entry name" value="Cyt_P450"/>
</dbReference>
<evidence type="ECO:0000313" key="8">
    <source>
        <dbReference type="EMBL" id="MBH0779806.1"/>
    </source>
</evidence>
<organism evidence="8 9">
    <name type="scientific">Nocardia bovistercoris</name>
    <dbReference type="NCBI Taxonomy" id="2785916"/>
    <lineage>
        <taxon>Bacteria</taxon>
        <taxon>Bacillati</taxon>
        <taxon>Actinomycetota</taxon>
        <taxon>Actinomycetes</taxon>
        <taxon>Mycobacteriales</taxon>
        <taxon>Nocardiaceae</taxon>
        <taxon>Nocardia</taxon>
    </lineage>
</organism>
<dbReference type="GO" id="GO:0036199">
    <property type="term" value="F:cholest-4-en-3-one 26-monooxygenase activity"/>
    <property type="evidence" value="ECO:0007669"/>
    <property type="project" value="TreeGrafter"/>
</dbReference>
<dbReference type="Pfam" id="PF00067">
    <property type="entry name" value="p450"/>
    <property type="match status" value="1"/>
</dbReference>
<keyword evidence="9" id="KW-1185">Reference proteome</keyword>
<dbReference type="GO" id="GO:0020037">
    <property type="term" value="F:heme binding"/>
    <property type="evidence" value="ECO:0007669"/>
    <property type="project" value="InterPro"/>
</dbReference>
<dbReference type="FunFam" id="1.10.630.10:FF:000018">
    <property type="entry name" value="Cytochrome P450 monooxygenase"/>
    <property type="match status" value="1"/>
</dbReference>